<feature type="domain" description="HTH marR-type" evidence="1">
    <location>
        <begin position="1"/>
        <end position="135"/>
    </location>
</feature>
<dbReference type="Gene3D" id="6.10.250.820">
    <property type="match status" value="1"/>
</dbReference>
<dbReference type="SMART" id="SM00347">
    <property type="entry name" value="HTH_MARR"/>
    <property type="match status" value="1"/>
</dbReference>
<dbReference type="GO" id="GO:0006950">
    <property type="term" value="P:response to stress"/>
    <property type="evidence" value="ECO:0007669"/>
    <property type="project" value="TreeGrafter"/>
</dbReference>
<dbReference type="GeneID" id="300132990"/>
<dbReference type="Proteomes" id="UP000255098">
    <property type="component" value="Unassembled WGS sequence"/>
</dbReference>
<evidence type="ECO:0000313" key="3">
    <source>
        <dbReference type="Proteomes" id="UP000255098"/>
    </source>
</evidence>
<keyword evidence="3" id="KW-1185">Reference proteome</keyword>
<dbReference type="GO" id="GO:0003700">
    <property type="term" value="F:DNA-binding transcription factor activity"/>
    <property type="evidence" value="ECO:0007669"/>
    <property type="project" value="InterPro"/>
</dbReference>
<dbReference type="PANTHER" id="PTHR33164:SF89">
    <property type="entry name" value="MARR FAMILY REGULATORY PROTEIN"/>
    <property type="match status" value="1"/>
</dbReference>
<dbReference type="AlphaFoldDB" id="A0A379AQ68"/>
<name>A0A379AQ68_AVIAV</name>
<dbReference type="InterPro" id="IPR000835">
    <property type="entry name" value="HTH_MarR-typ"/>
</dbReference>
<dbReference type="InterPro" id="IPR036388">
    <property type="entry name" value="WH-like_DNA-bd_sf"/>
</dbReference>
<dbReference type="InterPro" id="IPR036390">
    <property type="entry name" value="WH_DNA-bd_sf"/>
</dbReference>
<dbReference type="PANTHER" id="PTHR33164">
    <property type="entry name" value="TRANSCRIPTIONAL REGULATOR, MARR FAMILY"/>
    <property type="match status" value="1"/>
</dbReference>
<dbReference type="EMBL" id="UGSP01000001">
    <property type="protein sequence ID" value="SUB23759.1"/>
    <property type="molecule type" value="Genomic_DNA"/>
</dbReference>
<evidence type="ECO:0000259" key="1">
    <source>
        <dbReference type="PROSITE" id="PS50995"/>
    </source>
</evidence>
<sequence length="149" mass="17238">MHNHLEQLAQQMGSIEHLYDRWLQKQGIPYNRFAVLYGIAVSEEQRLTQKNISEAWQLSKQTVFSLCKQLQEQGLIAIQNSEKDRREKWLVLTEKGQAQADGLVQAFEQLSQTVFEQFGAENTRQLCQLLQQFEQVFAQHVEQASCGKA</sequence>
<gene>
    <name evidence="2" type="ORF">NCTC11297_00773</name>
</gene>
<dbReference type="SUPFAM" id="SSF46785">
    <property type="entry name" value="Winged helix' DNA-binding domain"/>
    <property type="match status" value="1"/>
</dbReference>
<organism evidence="2 3">
    <name type="scientific">Avibacterium avium</name>
    <name type="common">Pasteurella avium</name>
    <dbReference type="NCBI Taxonomy" id="751"/>
    <lineage>
        <taxon>Bacteria</taxon>
        <taxon>Pseudomonadati</taxon>
        <taxon>Pseudomonadota</taxon>
        <taxon>Gammaproteobacteria</taxon>
        <taxon>Pasteurellales</taxon>
        <taxon>Pasteurellaceae</taxon>
        <taxon>Avibacterium</taxon>
    </lineage>
</organism>
<dbReference type="Pfam" id="PF12802">
    <property type="entry name" value="MarR_2"/>
    <property type="match status" value="1"/>
</dbReference>
<proteinExistence type="predicted"/>
<dbReference type="InterPro" id="IPR039422">
    <property type="entry name" value="MarR/SlyA-like"/>
</dbReference>
<evidence type="ECO:0000313" key="2">
    <source>
        <dbReference type="EMBL" id="SUB23759.1"/>
    </source>
</evidence>
<dbReference type="PROSITE" id="PS50995">
    <property type="entry name" value="HTH_MARR_2"/>
    <property type="match status" value="1"/>
</dbReference>
<dbReference type="RefSeq" id="WP_115249069.1">
    <property type="nucleotide sequence ID" value="NZ_UGSP01000001.1"/>
</dbReference>
<protein>
    <submittedName>
        <fullName evidence="2">Transcriptional regulator Hpr</fullName>
    </submittedName>
</protein>
<dbReference type="Gene3D" id="1.10.10.10">
    <property type="entry name" value="Winged helix-like DNA-binding domain superfamily/Winged helix DNA-binding domain"/>
    <property type="match status" value="1"/>
</dbReference>
<reference evidence="2 3" key="1">
    <citation type="submission" date="2018-06" db="EMBL/GenBank/DDBJ databases">
        <authorList>
            <consortium name="Pathogen Informatics"/>
            <person name="Doyle S."/>
        </authorList>
    </citation>
    <scope>NUCLEOTIDE SEQUENCE [LARGE SCALE GENOMIC DNA]</scope>
    <source>
        <strain evidence="3">NCTC 11297</strain>
    </source>
</reference>
<accession>A0A379AQ68</accession>